<name>E6W3K1_DESIS</name>
<evidence type="ECO:0000256" key="1">
    <source>
        <dbReference type="ARBA" id="ARBA00003237"/>
    </source>
</evidence>
<dbReference type="SUPFAM" id="SSF51690">
    <property type="entry name" value="Nicotinate/Quinolinate PRTase C-terminal domain-like"/>
    <property type="match status" value="1"/>
</dbReference>
<evidence type="ECO:0000256" key="3">
    <source>
        <dbReference type="ARBA" id="ARBA00009400"/>
    </source>
</evidence>
<dbReference type="GO" id="GO:0009435">
    <property type="term" value="P:NAD+ biosynthetic process"/>
    <property type="evidence" value="ECO:0007669"/>
    <property type="project" value="UniProtKB-UniPathway"/>
</dbReference>
<evidence type="ECO:0000256" key="5">
    <source>
        <dbReference type="ARBA" id="ARBA00011944"/>
    </source>
</evidence>
<keyword evidence="8 12" id="KW-0808">Transferase</keyword>
<dbReference type="InterPro" id="IPR004393">
    <property type="entry name" value="NadC"/>
</dbReference>
<dbReference type="EC" id="2.4.2.19" evidence="5"/>
<evidence type="ECO:0000256" key="11">
    <source>
        <dbReference type="ARBA" id="ARBA00069173"/>
    </source>
</evidence>
<evidence type="ECO:0000259" key="13">
    <source>
        <dbReference type="Pfam" id="PF01729"/>
    </source>
</evidence>
<evidence type="ECO:0000256" key="8">
    <source>
        <dbReference type="ARBA" id="ARBA00022679"/>
    </source>
</evidence>
<protein>
    <recommendedName>
        <fullName evidence="11">Probable nicotinate-nucleotide pyrophosphorylase [carboxylating]</fullName>
        <ecNumber evidence="5">2.4.2.19</ecNumber>
    </recommendedName>
    <alternativeName>
        <fullName evidence="9">Quinolinate phosphoribosyltransferase [decarboxylating]</fullName>
    </alternativeName>
</protein>
<dbReference type="GO" id="GO:0004514">
    <property type="term" value="F:nicotinate-nucleotide diphosphorylase (carboxylating) activity"/>
    <property type="evidence" value="ECO:0007669"/>
    <property type="project" value="UniProtKB-EC"/>
</dbReference>
<evidence type="ECO:0000256" key="9">
    <source>
        <dbReference type="ARBA" id="ARBA00033102"/>
    </source>
</evidence>
<dbReference type="EMBL" id="CP002432">
    <property type="protein sequence ID" value="ADU65794.1"/>
    <property type="molecule type" value="Genomic_DNA"/>
</dbReference>
<comment type="function">
    <text evidence="1">Involved in the catabolism of quinolinic acid (QA).</text>
</comment>
<gene>
    <name evidence="15" type="ordered locus">Selin_1059</name>
</gene>
<accession>E6W3K1</accession>
<comment type="similarity">
    <text evidence="3 12">Belongs to the NadC/ModD family.</text>
</comment>
<dbReference type="STRING" id="653733.Selin_1059"/>
<organism evidence="15 16">
    <name type="scientific">Desulfurispirillum indicum (strain ATCC BAA-1389 / DSM 22839 / S5)</name>
    <dbReference type="NCBI Taxonomy" id="653733"/>
    <lineage>
        <taxon>Bacteria</taxon>
        <taxon>Pseudomonadati</taxon>
        <taxon>Chrysiogenota</taxon>
        <taxon>Chrysiogenia</taxon>
        <taxon>Chrysiogenales</taxon>
        <taxon>Chrysiogenaceae</taxon>
        <taxon>Desulfurispirillum</taxon>
    </lineage>
</organism>
<comment type="subunit">
    <text evidence="4">Hexamer formed by 3 homodimers.</text>
</comment>
<dbReference type="eggNOG" id="COG0157">
    <property type="taxonomic scope" value="Bacteria"/>
</dbReference>
<dbReference type="InterPro" id="IPR013785">
    <property type="entry name" value="Aldolase_TIM"/>
</dbReference>
<evidence type="ECO:0000256" key="12">
    <source>
        <dbReference type="PIRNR" id="PIRNR006250"/>
    </source>
</evidence>
<dbReference type="Gene3D" id="3.90.1170.20">
    <property type="entry name" value="Quinolinate phosphoribosyl transferase, N-terminal domain"/>
    <property type="match status" value="1"/>
</dbReference>
<dbReference type="InParanoid" id="E6W3K1"/>
<keyword evidence="7 12" id="KW-0328">Glycosyltransferase</keyword>
<dbReference type="Gene3D" id="3.20.20.70">
    <property type="entry name" value="Aldolase class I"/>
    <property type="match status" value="1"/>
</dbReference>
<keyword evidence="6" id="KW-0662">Pyridine nucleotide biosynthesis</keyword>
<reference evidence="15 16" key="1">
    <citation type="submission" date="2010-12" db="EMBL/GenBank/DDBJ databases">
        <title>Complete sequence of Desulfurispirillum indicum S5.</title>
        <authorList>
            <consortium name="US DOE Joint Genome Institute"/>
            <person name="Lucas S."/>
            <person name="Copeland A."/>
            <person name="Lapidus A."/>
            <person name="Cheng J.-F."/>
            <person name="Goodwin L."/>
            <person name="Pitluck S."/>
            <person name="Chertkov O."/>
            <person name="Held B."/>
            <person name="Detter J.C."/>
            <person name="Han C."/>
            <person name="Tapia R."/>
            <person name="Land M."/>
            <person name="Hauser L."/>
            <person name="Kyrpides N."/>
            <person name="Ivanova N."/>
            <person name="Mikhailova N."/>
            <person name="Haggblom M."/>
            <person name="Rauschenbach I."/>
            <person name="Bini E."/>
            <person name="Woyke T."/>
        </authorList>
    </citation>
    <scope>NUCLEOTIDE SEQUENCE [LARGE SCALE GENOMIC DNA]</scope>
    <source>
        <strain evidence="16">ATCC BAA-1389 / DSM 22839 / S5</strain>
    </source>
</reference>
<dbReference type="GO" id="GO:0005737">
    <property type="term" value="C:cytoplasm"/>
    <property type="evidence" value="ECO:0007669"/>
    <property type="project" value="TreeGrafter"/>
</dbReference>
<dbReference type="PANTHER" id="PTHR32179:SF3">
    <property type="entry name" value="NICOTINATE-NUCLEOTIDE PYROPHOSPHORYLASE [CARBOXYLATING]"/>
    <property type="match status" value="1"/>
</dbReference>
<evidence type="ECO:0000259" key="14">
    <source>
        <dbReference type="Pfam" id="PF02749"/>
    </source>
</evidence>
<dbReference type="InterPro" id="IPR002638">
    <property type="entry name" value="Quinolinate_PRibosylTrfase_C"/>
</dbReference>
<dbReference type="AlphaFoldDB" id="E6W3K1"/>
<comment type="pathway">
    <text evidence="2">Cofactor biosynthesis; NAD(+) biosynthesis; nicotinate D-ribonucleotide from quinolinate: step 1/1.</text>
</comment>
<dbReference type="InterPro" id="IPR027277">
    <property type="entry name" value="NadC/ModD"/>
</dbReference>
<dbReference type="HOGENOM" id="CLU_039622_0_1_0"/>
<evidence type="ECO:0000256" key="6">
    <source>
        <dbReference type="ARBA" id="ARBA00022642"/>
    </source>
</evidence>
<evidence type="ECO:0000256" key="4">
    <source>
        <dbReference type="ARBA" id="ARBA00011218"/>
    </source>
</evidence>
<feature type="domain" description="Quinolinate phosphoribosyl transferase C-terminal" evidence="13">
    <location>
        <begin position="108"/>
        <end position="273"/>
    </location>
</feature>
<dbReference type="Pfam" id="PF01729">
    <property type="entry name" value="QRPTase_C"/>
    <property type="match status" value="1"/>
</dbReference>
<dbReference type="InterPro" id="IPR037128">
    <property type="entry name" value="Quinolinate_PRibosylTase_N_sf"/>
</dbReference>
<dbReference type="PIRSF" id="PIRSF006250">
    <property type="entry name" value="NadC_ModD"/>
    <property type="match status" value="1"/>
</dbReference>
<dbReference type="InterPro" id="IPR022412">
    <property type="entry name" value="Quinolinate_PRibosylTrfase_N"/>
</dbReference>
<keyword evidence="16" id="KW-1185">Reference proteome</keyword>
<feature type="domain" description="Quinolinate phosphoribosyl transferase N-terminal" evidence="14">
    <location>
        <begin position="21"/>
        <end position="106"/>
    </location>
</feature>
<dbReference type="Pfam" id="PF02749">
    <property type="entry name" value="QRPTase_N"/>
    <property type="match status" value="1"/>
</dbReference>
<evidence type="ECO:0000313" key="15">
    <source>
        <dbReference type="EMBL" id="ADU65794.1"/>
    </source>
</evidence>
<proteinExistence type="inferred from homology"/>
<dbReference type="Proteomes" id="UP000002572">
    <property type="component" value="Chromosome"/>
</dbReference>
<evidence type="ECO:0000256" key="7">
    <source>
        <dbReference type="ARBA" id="ARBA00022676"/>
    </source>
</evidence>
<dbReference type="InterPro" id="IPR036068">
    <property type="entry name" value="Nicotinate_pribotase-like_C"/>
</dbReference>
<dbReference type="SUPFAM" id="SSF54675">
    <property type="entry name" value="Nicotinate/Quinolinate PRTase N-terminal domain-like"/>
    <property type="match status" value="1"/>
</dbReference>
<dbReference type="KEGG" id="din:Selin_1059"/>
<dbReference type="FunCoup" id="E6W3K1">
    <property type="interactions" value="466"/>
</dbReference>
<evidence type="ECO:0000256" key="10">
    <source>
        <dbReference type="ARBA" id="ARBA00047445"/>
    </source>
</evidence>
<dbReference type="NCBIfam" id="TIGR00078">
    <property type="entry name" value="nadC"/>
    <property type="match status" value="1"/>
</dbReference>
<dbReference type="FunFam" id="3.90.1170.20:FF:000001">
    <property type="entry name" value="Nicotinate-nucleotide diphosphorylase (Carboxylating)"/>
    <property type="match status" value="1"/>
</dbReference>
<dbReference type="PANTHER" id="PTHR32179">
    <property type="entry name" value="NICOTINATE-NUCLEOTIDE PYROPHOSPHORYLASE [CARBOXYLATING]"/>
    <property type="match status" value="1"/>
</dbReference>
<dbReference type="OrthoDB" id="9782546at2"/>
<dbReference type="RefSeq" id="WP_013505675.1">
    <property type="nucleotide sequence ID" value="NC_014836.1"/>
</dbReference>
<dbReference type="GO" id="GO:0034213">
    <property type="term" value="P:quinolinate catabolic process"/>
    <property type="evidence" value="ECO:0007669"/>
    <property type="project" value="TreeGrafter"/>
</dbReference>
<dbReference type="FunFam" id="3.20.20.70:FF:000030">
    <property type="entry name" value="Nicotinate-nucleotide pyrophosphorylase, carboxylating"/>
    <property type="match status" value="1"/>
</dbReference>
<evidence type="ECO:0000313" key="16">
    <source>
        <dbReference type="Proteomes" id="UP000002572"/>
    </source>
</evidence>
<sequence length="276" mass="30784">MNHFVDTLLDLALTEDIGTGDLTSEAIFPTDTEGLAYAVAKEDLIFSGQFMINKLLLRLDGKTVYIPYMRSGTMARKGDKLFEVRGCIRKILTVERTLLNFIQHFSGIATLTRKFVDIAEPYGVKICDTRKTMPGYRVFEKKAVRDGGGANHRMGLFDGVMIKDNHIDFCGSITAAVEKVRAVIPHTIRVEVEARTMDEVKEALDAGADIILLDNMTLDEYGRAIEYIDKQVLTEISGGVNLTNLESYCKLKPDIISTGYITHSSRSMDISLKVMK</sequence>
<evidence type="ECO:0000256" key="2">
    <source>
        <dbReference type="ARBA" id="ARBA00004893"/>
    </source>
</evidence>
<dbReference type="CDD" id="cd01572">
    <property type="entry name" value="QPRTase"/>
    <property type="match status" value="1"/>
</dbReference>
<comment type="catalytic activity">
    <reaction evidence="10">
        <text>nicotinate beta-D-ribonucleotide + CO2 + diphosphate = quinolinate + 5-phospho-alpha-D-ribose 1-diphosphate + 2 H(+)</text>
        <dbReference type="Rhea" id="RHEA:12733"/>
        <dbReference type="ChEBI" id="CHEBI:15378"/>
        <dbReference type="ChEBI" id="CHEBI:16526"/>
        <dbReference type="ChEBI" id="CHEBI:29959"/>
        <dbReference type="ChEBI" id="CHEBI:33019"/>
        <dbReference type="ChEBI" id="CHEBI:57502"/>
        <dbReference type="ChEBI" id="CHEBI:58017"/>
        <dbReference type="EC" id="2.4.2.19"/>
    </reaction>
</comment>
<dbReference type="UniPathway" id="UPA00253">
    <property type="reaction ID" value="UER00331"/>
</dbReference>